<keyword evidence="2" id="KW-1185">Reference proteome</keyword>
<dbReference type="RefSeq" id="WP_264224646.1">
    <property type="nucleotide sequence ID" value="NZ_CP107716.1"/>
</dbReference>
<accession>A0ABY6IK54</accession>
<evidence type="ECO:0000313" key="2">
    <source>
        <dbReference type="Proteomes" id="UP001163882"/>
    </source>
</evidence>
<evidence type="ECO:0000313" key="1">
    <source>
        <dbReference type="EMBL" id="UYQ70982.1"/>
    </source>
</evidence>
<gene>
    <name evidence="1" type="ORF">OF122_13030</name>
</gene>
<reference evidence="1" key="1">
    <citation type="submission" date="2022-10" db="EMBL/GenBank/DDBJ databases">
        <title>YIM 151497 complete genome.</title>
        <authorList>
            <person name="Chen X."/>
        </authorList>
    </citation>
    <scope>NUCLEOTIDE SEQUENCE</scope>
    <source>
        <strain evidence="1">YIM 151497</strain>
    </source>
</reference>
<protein>
    <submittedName>
        <fullName evidence="1">Uncharacterized protein</fullName>
    </submittedName>
</protein>
<organism evidence="1 2">
    <name type="scientific">Pelagibacterium flavum</name>
    <dbReference type="NCBI Taxonomy" id="2984530"/>
    <lineage>
        <taxon>Bacteria</taxon>
        <taxon>Pseudomonadati</taxon>
        <taxon>Pseudomonadota</taxon>
        <taxon>Alphaproteobacteria</taxon>
        <taxon>Hyphomicrobiales</taxon>
        <taxon>Devosiaceae</taxon>
        <taxon>Pelagibacterium</taxon>
    </lineage>
</organism>
<name>A0ABY6IK54_9HYPH</name>
<proteinExistence type="predicted"/>
<sequence>MSESRELVERLRTDASYARDRIGVTIRTIGVDCSEAADLIERQAEAVALLDAILDAKSPSDQVVALKAARAARALKQ</sequence>
<dbReference type="EMBL" id="CP107716">
    <property type="protein sequence ID" value="UYQ70982.1"/>
    <property type="molecule type" value="Genomic_DNA"/>
</dbReference>
<dbReference type="Proteomes" id="UP001163882">
    <property type="component" value="Chromosome"/>
</dbReference>